<evidence type="ECO:0000313" key="3">
    <source>
        <dbReference type="Proteomes" id="UP001174694"/>
    </source>
</evidence>
<dbReference type="Proteomes" id="UP001174694">
    <property type="component" value="Unassembled WGS sequence"/>
</dbReference>
<feature type="compositionally biased region" description="Acidic residues" evidence="1">
    <location>
        <begin position="437"/>
        <end position="448"/>
    </location>
</feature>
<name>A0AA38RLP5_9PEZI</name>
<proteinExistence type="predicted"/>
<dbReference type="InterPro" id="IPR027796">
    <property type="entry name" value="OTT_1508_deam-like"/>
</dbReference>
<reference evidence="2" key="1">
    <citation type="submission" date="2022-07" db="EMBL/GenBank/DDBJ databases">
        <title>Fungi with potential for degradation of polypropylene.</title>
        <authorList>
            <person name="Gostincar C."/>
        </authorList>
    </citation>
    <scope>NUCLEOTIDE SEQUENCE</scope>
    <source>
        <strain evidence="2">EXF-13308</strain>
    </source>
</reference>
<sequence>MAVCVEETPCGQGVKVLIAVNTLAPESGHVVLRLVQNSFNRIFQILQRFRSDSYNNIENDVFEEIINLCQKRILNRMRSKKSPVRHDKKAECYLGELFGDFVDALRRQGNRDLAFQMHIDEAQSVLDILEEFEHDSNPQDTLEKRVANVVQKIQHFMEDVNLGRLLETAKGISQESRSTILDSMRKIARYREAARFLYRRAKKYPILQNAHATQVRLDASVFPQSPEGYLPDLTSAIVRFEEQGCHVSNAIAVKRLRKKPAAKNRQFSDKVFEGVKHAKIHAEIQILAHYELHPVQRPPRYIASNMDACYLCWTFIRLHGKFHVRKSHGSLHTRWKLPVVATLRPVQEQLNAALEEDIIHGIKQPVLAKSRGFVQKSTVFSVILSATTLSGSGIAGSDPVTVGRSEKVVTIEERVPETSNDKSAEDVLPHDIPTQDSEVEDLSPDSDLDMTGHSAVNDDTRGSLASPDSEASLSSLASLSSEESVDSTSGTQSLQALHVRLIQGQKVSYNLRDLGENSSFSTPLLRVIPEFNLTSKNPGASDREEWWIEWLSDRAARYVRRYGSEQIIDVLSLSTATDMSLRNRDSVYLTHGGDIVQMRTLGVVL</sequence>
<feature type="compositionally biased region" description="Basic and acidic residues" evidence="1">
    <location>
        <begin position="407"/>
        <end position="429"/>
    </location>
</feature>
<protein>
    <submittedName>
        <fullName evidence="2">Uncharacterized protein</fullName>
    </submittedName>
</protein>
<keyword evidence="3" id="KW-1185">Reference proteome</keyword>
<dbReference type="AlphaFoldDB" id="A0AA38RLP5"/>
<gene>
    <name evidence="2" type="ORF">NKR23_g7368</name>
</gene>
<feature type="compositionally biased region" description="Low complexity" evidence="1">
    <location>
        <begin position="463"/>
        <end position="487"/>
    </location>
</feature>
<feature type="region of interest" description="Disordered" evidence="1">
    <location>
        <begin position="407"/>
        <end position="487"/>
    </location>
</feature>
<dbReference type="Pfam" id="PF14441">
    <property type="entry name" value="OTT_1508_deam"/>
    <property type="match status" value="1"/>
</dbReference>
<evidence type="ECO:0000313" key="2">
    <source>
        <dbReference type="EMBL" id="KAJ9142119.1"/>
    </source>
</evidence>
<organism evidence="2 3">
    <name type="scientific">Pleurostoma richardsiae</name>
    <dbReference type="NCBI Taxonomy" id="41990"/>
    <lineage>
        <taxon>Eukaryota</taxon>
        <taxon>Fungi</taxon>
        <taxon>Dikarya</taxon>
        <taxon>Ascomycota</taxon>
        <taxon>Pezizomycotina</taxon>
        <taxon>Sordariomycetes</taxon>
        <taxon>Sordariomycetidae</taxon>
        <taxon>Calosphaeriales</taxon>
        <taxon>Pleurostomataceae</taxon>
        <taxon>Pleurostoma</taxon>
    </lineage>
</organism>
<dbReference type="EMBL" id="JANBVO010000023">
    <property type="protein sequence ID" value="KAJ9142119.1"/>
    <property type="molecule type" value="Genomic_DNA"/>
</dbReference>
<accession>A0AA38RLP5</accession>
<comment type="caution">
    <text evidence="2">The sequence shown here is derived from an EMBL/GenBank/DDBJ whole genome shotgun (WGS) entry which is preliminary data.</text>
</comment>
<evidence type="ECO:0000256" key="1">
    <source>
        <dbReference type="SAM" id="MobiDB-lite"/>
    </source>
</evidence>